<dbReference type="InterPro" id="IPR036047">
    <property type="entry name" value="F-box-like_dom_sf"/>
</dbReference>
<proteinExistence type="predicted"/>
<dbReference type="InterPro" id="IPR032675">
    <property type="entry name" value="LRR_dom_sf"/>
</dbReference>
<evidence type="ECO:0000313" key="3">
    <source>
        <dbReference type="EMBL" id="CAE6532922.1"/>
    </source>
</evidence>
<feature type="region of interest" description="Disordered" evidence="1">
    <location>
        <begin position="415"/>
        <end position="442"/>
    </location>
</feature>
<gene>
    <name evidence="3" type="ORF">RDB_LOCUS171583</name>
</gene>
<sequence>MRINNFPPEVIRILLSHVPRESLAPASLVCKTWRSAALHILYRCVRLISITDNQHLDGLLDVSRFENHPEDLISRIIRETNDEGKGLQVSSCVRRLRVTWNMDEAQLPDFGSAVSKMKNLEHLGWIVSVVHEIGWYDTLVQLHQELPNLRSLSLTMAQNEIPLDDSGEVISMVNLKELAIEFDEQIDQEPELEMPTSIVNLICGARNIESLSLDLQVDDSLEEYPPPFNWGPNTVFSAITSRRFPHLRKLCIGSYYRPTSLECLKGPGSGLQLLLRNQQQLQKVILYMHARTSEAELTITPLEMEETVPSIRHFGGPVLIVEALLKSRLASQVEVLEIIQLENIQRSNLPDLLQELDNQTVGQLPNLKGLSISTNGDGTHNNTDNALSLLAKLASRTPALEELVISAMQHPTVENKARELARDTRSASAPSNSFPRAVASAA</sequence>
<reference evidence="3" key="1">
    <citation type="submission" date="2021-01" db="EMBL/GenBank/DDBJ databases">
        <authorList>
            <person name="Kaushik A."/>
        </authorList>
    </citation>
    <scope>NUCLEOTIDE SEQUENCE</scope>
    <source>
        <strain evidence="3">AG6-10EEA</strain>
    </source>
</reference>
<dbReference type="PANTHER" id="PTHR38926:SF5">
    <property type="entry name" value="F-BOX AND LEUCINE-RICH REPEAT PROTEIN 6"/>
    <property type="match status" value="1"/>
</dbReference>
<dbReference type="SUPFAM" id="SSF81383">
    <property type="entry name" value="F-box domain"/>
    <property type="match status" value="1"/>
</dbReference>
<evidence type="ECO:0000313" key="4">
    <source>
        <dbReference type="Proteomes" id="UP000663853"/>
    </source>
</evidence>
<accession>A0A8H3DRF0</accession>
<protein>
    <recommendedName>
        <fullName evidence="2">F-box domain-containing protein</fullName>
    </recommendedName>
</protein>
<dbReference type="EMBL" id="CAJMXA010004049">
    <property type="protein sequence ID" value="CAE6532922.1"/>
    <property type="molecule type" value="Genomic_DNA"/>
</dbReference>
<dbReference type="Proteomes" id="UP000663853">
    <property type="component" value="Unassembled WGS sequence"/>
</dbReference>
<evidence type="ECO:0000256" key="1">
    <source>
        <dbReference type="SAM" id="MobiDB-lite"/>
    </source>
</evidence>
<dbReference type="InterPro" id="IPR001810">
    <property type="entry name" value="F-box_dom"/>
</dbReference>
<dbReference type="PROSITE" id="PS50181">
    <property type="entry name" value="FBOX"/>
    <property type="match status" value="1"/>
</dbReference>
<dbReference type="SUPFAM" id="SSF52047">
    <property type="entry name" value="RNI-like"/>
    <property type="match status" value="1"/>
</dbReference>
<organism evidence="3 4">
    <name type="scientific">Rhizoctonia solani</name>
    <dbReference type="NCBI Taxonomy" id="456999"/>
    <lineage>
        <taxon>Eukaryota</taxon>
        <taxon>Fungi</taxon>
        <taxon>Dikarya</taxon>
        <taxon>Basidiomycota</taxon>
        <taxon>Agaricomycotina</taxon>
        <taxon>Agaricomycetes</taxon>
        <taxon>Cantharellales</taxon>
        <taxon>Ceratobasidiaceae</taxon>
        <taxon>Rhizoctonia</taxon>
    </lineage>
</organism>
<evidence type="ECO:0000259" key="2">
    <source>
        <dbReference type="PROSITE" id="PS50181"/>
    </source>
</evidence>
<dbReference type="AlphaFoldDB" id="A0A8H3DRF0"/>
<name>A0A8H3DRF0_9AGAM</name>
<dbReference type="Gene3D" id="3.80.10.10">
    <property type="entry name" value="Ribonuclease Inhibitor"/>
    <property type="match status" value="1"/>
</dbReference>
<dbReference type="PANTHER" id="PTHR38926">
    <property type="entry name" value="F-BOX DOMAIN CONTAINING PROTEIN, EXPRESSED"/>
    <property type="match status" value="1"/>
</dbReference>
<feature type="compositionally biased region" description="Basic and acidic residues" evidence="1">
    <location>
        <begin position="415"/>
        <end position="425"/>
    </location>
</feature>
<dbReference type="Pfam" id="PF00646">
    <property type="entry name" value="F-box"/>
    <property type="match status" value="1"/>
</dbReference>
<feature type="domain" description="F-box" evidence="2">
    <location>
        <begin position="1"/>
        <end position="45"/>
    </location>
</feature>
<comment type="caution">
    <text evidence="3">The sequence shown here is derived from an EMBL/GenBank/DDBJ whole genome shotgun (WGS) entry which is preliminary data.</text>
</comment>
<dbReference type="Gene3D" id="1.20.1280.50">
    <property type="match status" value="1"/>
</dbReference>